<dbReference type="EMBL" id="CAJVPV010008758">
    <property type="protein sequence ID" value="CAG8634293.1"/>
    <property type="molecule type" value="Genomic_DNA"/>
</dbReference>
<organism evidence="1 2">
    <name type="scientific">Acaulospora morrowiae</name>
    <dbReference type="NCBI Taxonomy" id="94023"/>
    <lineage>
        <taxon>Eukaryota</taxon>
        <taxon>Fungi</taxon>
        <taxon>Fungi incertae sedis</taxon>
        <taxon>Mucoromycota</taxon>
        <taxon>Glomeromycotina</taxon>
        <taxon>Glomeromycetes</taxon>
        <taxon>Diversisporales</taxon>
        <taxon>Acaulosporaceae</taxon>
        <taxon>Acaulospora</taxon>
    </lineage>
</organism>
<sequence length="52" mass="5726">MLDPINPLAESMDLTRYIANLAWHDSTPDSTHCITGPDQISTLDCEPVNIIS</sequence>
<protein>
    <submittedName>
        <fullName evidence="1">8373_t:CDS:1</fullName>
    </submittedName>
</protein>
<dbReference type="AlphaFoldDB" id="A0A9N9GYH3"/>
<reference evidence="1" key="1">
    <citation type="submission" date="2021-06" db="EMBL/GenBank/DDBJ databases">
        <authorList>
            <person name="Kallberg Y."/>
            <person name="Tangrot J."/>
            <person name="Rosling A."/>
        </authorList>
    </citation>
    <scope>NUCLEOTIDE SEQUENCE</scope>
    <source>
        <strain evidence="1">CL551</strain>
    </source>
</reference>
<accession>A0A9N9GYH3</accession>
<dbReference type="Proteomes" id="UP000789342">
    <property type="component" value="Unassembled WGS sequence"/>
</dbReference>
<proteinExistence type="predicted"/>
<evidence type="ECO:0000313" key="1">
    <source>
        <dbReference type="EMBL" id="CAG8634293.1"/>
    </source>
</evidence>
<gene>
    <name evidence="1" type="ORF">AMORRO_LOCUS9230</name>
</gene>
<comment type="caution">
    <text evidence="1">The sequence shown here is derived from an EMBL/GenBank/DDBJ whole genome shotgun (WGS) entry which is preliminary data.</text>
</comment>
<keyword evidence="2" id="KW-1185">Reference proteome</keyword>
<name>A0A9N9GYH3_9GLOM</name>
<evidence type="ECO:0000313" key="2">
    <source>
        <dbReference type="Proteomes" id="UP000789342"/>
    </source>
</evidence>